<reference evidence="5" key="1">
    <citation type="submission" date="2022-11" db="EMBL/GenBank/DDBJ databases">
        <title>Centuries of genome instability and evolution in soft-shell clam transmissible cancer (bioRxiv).</title>
        <authorList>
            <person name="Hart S.F.M."/>
            <person name="Yonemitsu M.A."/>
            <person name="Giersch R.M."/>
            <person name="Beal B.F."/>
            <person name="Arriagada G."/>
            <person name="Davis B.W."/>
            <person name="Ostrander E.A."/>
            <person name="Goff S.P."/>
            <person name="Metzger M.J."/>
        </authorList>
    </citation>
    <scope>NUCLEOTIDE SEQUENCE</scope>
    <source>
        <strain evidence="5">MELC-2E11</strain>
        <tissue evidence="5">Siphon/mantle</tissue>
    </source>
</reference>
<organism evidence="5 6">
    <name type="scientific">Mya arenaria</name>
    <name type="common">Soft-shell clam</name>
    <dbReference type="NCBI Taxonomy" id="6604"/>
    <lineage>
        <taxon>Eukaryota</taxon>
        <taxon>Metazoa</taxon>
        <taxon>Spiralia</taxon>
        <taxon>Lophotrochozoa</taxon>
        <taxon>Mollusca</taxon>
        <taxon>Bivalvia</taxon>
        <taxon>Autobranchia</taxon>
        <taxon>Heteroconchia</taxon>
        <taxon>Euheterodonta</taxon>
        <taxon>Imparidentia</taxon>
        <taxon>Neoheterodontei</taxon>
        <taxon>Myida</taxon>
        <taxon>Myoidea</taxon>
        <taxon>Myidae</taxon>
        <taxon>Mya</taxon>
    </lineage>
</organism>
<keyword evidence="2" id="KW-0677">Repeat</keyword>
<evidence type="ECO:0000256" key="2">
    <source>
        <dbReference type="ARBA" id="ARBA00022737"/>
    </source>
</evidence>
<feature type="compositionally biased region" description="Low complexity" evidence="3">
    <location>
        <begin position="640"/>
        <end position="650"/>
    </location>
</feature>
<evidence type="ECO:0000256" key="3">
    <source>
        <dbReference type="SAM" id="MobiDB-lite"/>
    </source>
</evidence>
<evidence type="ECO:0000313" key="6">
    <source>
        <dbReference type="Proteomes" id="UP001164746"/>
    </source>
</evidence>
<keyword evidence="6" id="KW-1185">Reference proteome</keyword>
<sequence length="661" mass="76269">MEYDEKKVRPASTRALLRQHVEEQSDLCDLVVKHGLWYKRYHACVLCASPFVQAMIRNNFDEKTNGFLELNLGSPESIDMAIMFLYGKCPEFTMENVSAVINLAEFLLIPNLKALCIKWIKEIDVSEDNVEKLLHLTSLFDFEMPTLTEYIRQHLTELFEGNQLLTITADTLVTILSDETLSFLTADVTFGFLMRWVELLPEKRKSKLSDPLSCIELIKVNASLIEKAKEDQNFKGFRGLFETVAGSEHTEAMQNVLITHKQFDYEEFWLFDLEREKWFRIEASIDTQFDKVFPSTINESTLCLVESSYNKCTIRLHDFTADQHSCTSLILTSCHDQNSQLFGDIFISMKHCYVVSVQYVKFTRCKDEQVRLKNANEQHLHLMSMLGGPITLMDCLGMANGEHTYSVQKPTLFSGALSEHGEQTILTPLFSLNVNFGVKVVVNDVKLIALFSEDDNFFCIYDEISCMMKKMELEINYTYEVSPFKDGFAIYSNKRILYIASNKGPLIERTFTVHETVLCDDGYRSIDNLAITGNRWLRFRSVYGQQSEVHLDYTFDELGRKNPNDAEWKQIPLPNDSIDHSMVSGMREIAIPHSKLKCHVECPHCVRIKEERRSTRRNADKSRSRDWSTDDDDSDDDVDVGGYSSSYFYDSYDCYYYDGSD</sequence>
<dbReference type="SMART" id="SM00225">
    <property type="entry name" value="BTB"/>
    <property type="match status" value="1"/>
</dbReference>
<protein>
    <submittedName>
        <fullName evidence="5">KLHL7-like protein</fullName>
    </submittedName>
</protein>
<feature type="domain" description="BTB" evidence="4">
    <location>
        <begin position="28"/>
        <end position="124"/>
    </location>
</feature>
<dbReference type="InterPro" id="IPR011705">
    <property type="entry name" value="BACK"/>
</dbReference>
<evidence type="ECO:0000259" key="4">
    <source>
        <dbReference type="SMART" id="SM00225"/>
    </source>
</evidence>
<accession>A0ABY7EW62</accession>
<feature type="region of interest" description="Disordered" evidence="3">
    <location>
        <begin position="613"/>
        <end position="650"/>
    </location>
</feature>
<dbReference type="Gene3D" id="3.30.710.10">
    <property type="entry name" value="Potassium Channel Kv1.1, Chain A"/>
    <property type="match status" value="1"/>
</dbReference>
<dbReference type="SUPFAM" id="SSF54695">
    <property type="entry name" value="POZ domain"/>
    <property type="match status" value="1"/>
</dbReference>
<dbReference type="Pfam" id="PF00651">
    <property type="entry name" value="BTB"/>
    <property type="match status" value="1"/>
</dbReference>
<feature type="compositionally biased region" description="Acidic residues" evidence="3">
    <location>
        <begin position="629"/>
        <end position="639"/>
    </location>
</feature>
<dbReference type="Proteomes" id="UP001164746">
    <property type="component" value="Chromosome 8"/>
</dbReference>
<gene>
    <name evidence="5" type="ORF">MAR_027667</name>
</gene>
<dbReference type="PANTHER" id="PTHR24412:SF489">
    <property type="entry name" value="RING FINGER DOMAIN AND KELCH REPEAT-CONTAINING PROTEIN DDB_G0271372"/>
    <property type="match status" value="1"/>
</dbReference>
<dbReference type="CDD" id="cd18186">
    <property type="entry name" value="BTB_POZ_ZBTB_KLHL-like"/>
    <property type="match status" value="1"/>
</dbReference>
<dbReference type="InterPro" id="IPR000210">
    <property type="entry name" value="BTB/POZ_dom"/>
</dbReference>
<keyword evidence="1" id="KW-0880">Kelch repeat</keyword>
<name>A0ABY7EW62_MYAAR</name>
<evidence type="ECO:0000256" key="1">
    <source>
        <dbReference type="ARBA" id="ARBA00022441"/>
    </source>
</evidence>
<dbReference type="EMBL" id="CP111019">
    <property type="protein sequence ID" value="WAR13487.1"/>
    <property type="molecule type" value="Genomic_DNA"/>
</dbReference>
<dbReference type="InterPro" id="IPR011333">
    <property type="entry name" value="SKP1/BTB/POZ_sf"/>
</dbReference>
<feature type="compositionally biased region" description="Basic and acidic residues" evidence="3">
    <location>
        <begin position="613"/>
        <end position="628"/>
    </location>
</feature>
<dbReference type="PANTHER" id="PTHR24412">
    <property type="entry name" value="KELCH PROTEIN"/>
    <property type="match status" value="1"/>
</dbReference>
<dbReference type="Pfam" id="PF07707">
    <property type="entry name" value="BACK"/>
    <property type="match status" value="1"/>
</dbReference>
<dbReference type="Gene3D" id="1.25.40.420">
    <property type="match status" value="1"/>
</dbReference>
<proteinExistence type="predicted"/>
<evidence type="ECO:0000313" key="5">
    <source>
        <dbReference type="EMBL" id="WAR13487.1"/>
    </source>
</evidence>